<evidence type="ECO:0000256" key="1">
    <source>
        <dbReference type="SAM" id="Phobius"/>
    </source>
</evidence>
<keyword evidence="1" id="KW-0472">Membrane</keyword>
<comment type="caution">
    <text evidence="2">The sequence shown here is derived from an EMBL/GenBank/DDBJ whole genome shotgun (WGS) entry which is preliminary data.</text>
</comment>
<dbReference type="AlphaFoldDB" id="A0A8S1TZS4"/>
<proteinExistence type="predicted"/>
<protein>
    <submittedName>
        <fullName evidence="2">Uncharacterized protein</fullName>
    </submittedName>
</protein>
<keyword evidence="1" id="KW-1133">Transmembrane helix</keyword>
<keyword evidence="1" id="KW-0812">Transmembrane</keyword>
<evidence type="ECO:0000313" key="3">
    <source>
        <dbReference type="Proteomes" id="UP000689195"/>
    </source>
</evidence>
<reference evidence="2" key="1">
    <citation type="submission" date="2021-01" db="EMBL/GenBank/DDBJ databases">
        <authorList>
            <consortium name="Genoscope - CEA"/>
            <person name="William W."/>
        </authorList>
    </citation>
    <scope>NUCLEOTIDE SEQUENCE</scope>
</reference>
<organism evidence="2 3">
    <name type="scientific">Paramecium pentaurelia</name>
    <dbReference type="NCBI Taxonomy" id="43138"/>
    <lineage>
        <taxon>Eukaryota</taxon>
        <taxon>Sar</taxon>
        <taxon>Alveolata</taxon>
        <taxon>Ciliophora</taxon>
        <taxon>Intramacronucleata</taxon>
        <taxon>Oligohymenophorea</taxon>
        <taxon>Peniculida</taxon>
        <taxon>Parameciidae</taxon>
        <taxon>Paramecium</taxon>
    </lineage>
</organism>
<name>A0A8S1TZS4_9CILI</name>
<accession>A0A8S1TZS4</accession>
<sequence length="479" mass="56658">MRDLIQINPALQTIIQSILILILKQVIFLIITIDSNPLIILNKLYLHYLGVITTTEINVNNFGGVNPLPSVIADKKNQKFSDSIFCYAFKEEFQAQNTESIQEVTFADFLAPLGQIVHSQFDENKPLLYGYIIKSPKILYSYPCYSYGESFEEYVPESRPWFKLAQNASEKVAENLEYEYSVSEPYLFNQAKQIGITLSLPLVDRKLRFKGAWCMDIFPEYLIVITEKMTSQFQSMSIMIVSTEGMIIKDDDNKNAFPVYFYNESITGFDINQWQKLKESDLQQYQFLNSLKGTQQSIIKFYLKKQQLFILFIIDSNEYMNYLMEYQINQQQKINDFLQITLILLLMTFFFLILLAYLIITFLIMKPIEDIIWFFQVRKSKSLKEKYQDLLKTRFRYRNHVYISPTIKVLQEAAYRLNYWNFKIKKQKNAQCNLLQMFQFPKNIYRQKICLNGSKLLDLNQNLEQQEFLGMIRLGYDQK</sequence>
<dbReference type="Proteomes" id="UP000689195">
    <property type="component" value="Unassembled WGS sequence"/>
</dbReference>
<feature type="transmembrane region" description="Helical" evidence="1">
    <location>
        <begin position="337"/>
        <end position="364"/>
    </location>
</feature>
<keyword evidence="3" id="KW-1185">Reference proteome</keyword>
<dbReference type="OrthoDB" id="307751at2759"/>
<dbReference type="EMBL" id="CAJJDO010000031">
    <property type="protein sequence ID" value="CAD8157900.1"/>
    <property type="molecule type" value="Genomic_DNA"/>
</dbReference>
<evidence type="ECO:0000313" key="2">
    <source>
        <dbReference type="EMBL" id="CAD8157900.1"/>
    </source>
</evidence>
<gene>
    <name evidence="2" type="ORF">PPENT_87.1.T0310058</name>
</gene>
<feature type="transmembrane region" description="Helical" evidence="1">
    <location>
        <begin position="12"/>
        <end position="33"/>
    </location>
</feature>